<feature type="region of interest" description="Disordered" evidence="1">
    <location>
        <begin position="1150"/>
        <end position="1169"/>
    </location>
</feature>
<feature type="compositionally biased region" description="Pro residues" evidence="1">
    <location>
        <begin position="615"/>
        <end position="704"/>
    </location>
</feature>
<feature type="compositionally biased region" description="Basic residues" evidence="1">
    <location>
        <begin position="464"/>
        <end position="474"/>
    </location>
</feature>
<dbReference type="PANTHER" id="PTHR13361">
    <property type="entry name" value="WW DOMAIN-BINDING PROTEIN 11"/>
    <property type="match status" value="1"/>
</dbReference>
<feature type="compositionally biased region" description="Pro residues" evidence="1">
    <location>
        <begin position="762"/>
        <end position="856"/>
    </location>
</feature>
<dbReference type="Proteomes" id="UP000831195">
    <property type="component" value="Segment"/>
</dbReference>
<feature type="compositionally biased region" description="Basic and acidic residues" evidence="1">
    <location>
        <begin position="1160"/>
        <end position="1169"/>
    </location>
</feature>
<feature type="compositionally biased region" description="Pro residues" evidence="1">
    <location>
        <begin position="328"/>
        <end position="369"/>
    </location>
</feature>
<protein>
    <submittedName>
        <fullName evidence="2">Polyhedrin</fullName>
    </submittedName>
</protein>
<name>A0AAE8Y4Y4_9VIRU</name>
<evidence type="ECO:0000313" key="3">
    <source>
        <dbReference type="Proteomes" id="UP000831195"/>
    </source>
</evidence>
<keyword evidence="3" id="KW-1185">Reference proteome</keyword>
<feature type="compositionally biased region" description="Pro residues" evidence="1">
    <location>
        <begin position="378"/>
        <end position="394"/>
    </location>
</feature>
<feature type="compositionally biased region" description="Polar residues" evidence="1">
    <location>
        <begin position="309"/>
        <end position="320"/>
    </location>
</feature>
<feature type="compositionally biased region" description="Basic and acidic residues" evidence="1">
    <location>
        <begin position="603"/>
        <end position="612"/>
    </location>
</feature>
<gene>
    <name evidence="2" type="ORF">CcNV_070</name>
</gene>
<dbReference type="EMBL" id="MZ311577">
    <property type="protein sequence ID" value="UBZ25555.1"/>
    <property type="molecule type" value="Genomic_DNA"/>
</dbReference>
<feature type="region of interest" description="Disordered" evidence="1">
    <location>
        <begin position="297"/>
        <end position="416"/>
    </location>
</feature>
<dbReference type="PANTHER" id="PTHR13361:SF1">
    <property type="entry name" value="WW DOMAIN-BINDING PROTEIN 11"/>
    <property type="match status" value="1"/>
</dbReference>
<feature type="compositionally biased region" description="Polar residues" evidence="1">
    <location>
        <begin position="513"/>
        <end position="527"/>
    </location>
</feature>
<sequence>MASCKRGYNNNSTGLSAVPKTTLRQAQYYVEDPTMYQAPDYEAKTIYKRTVVNTSTLVGVDGRQVFEEIDFSSYFTLPLNIWEFWFGAQHNIQQPFKIVQLTLRCSQLKILTDDGADVDSFCLVLHNSELTPYDIITTADGRCTARTYHDVNTVQMSDVVGCNIVNKSINNEFNHLPGCQYWIPGHAIKWEWTTNTTTGIHSPLSHYRKVHQLPPLNCTLSYCNRPSISVDGDTGLGCLLFAIPRIQNKRCQLHMLIEQTVEICNDVDRDNLYYLSPIAIKSTVKAKHLQPTIHQYKTSAEVDSDSEGSDCQTQSSSRSIITPHRRPPQPPAPAPAPAPLPTPTPTPSVPPAPPPAPAPAPPAPTPTPAVPIALQTPAPAPVVPALPAPAPVLPAAPLRNPILPLQPPPRPATPESLPVVPVVPQSPVLPVVPVVPQSPVSPEVPVVPETPEAPESHTPQARPSRVKRKRKKRGDIRNLSYKRSDQSTSDYESATSSIRSRNRPQYRPASHLSYHSSNDSATDNANKYITPIQYKSPDGEKIGAVNLGATAIPQEPLVPQRYPPLPQTQVLAIPSASAFADKHWESDNPLHKDSNTHQQPRPIELDVNKSKPLDYTPPPLPQTSPPQTPPPQIPQIPPPLPQTPPPQIPQIPPPLPQTSPPRTPPPQTPPPQLPPQTPPPQVPPQIPQVPPQIPPPQVPPPQIPPQTIVAEDLFALGLFGDNDLLQQIQSKYPRPSQPVQTAVAIPDHLSRIDYSDDDTPQVPSPGIPIPPSGSGPSPPAPTFPGAPPPATPSGPPPPQGAGPPPPPGTNIPATPSGPPPPGGPPPPPPPPTAGGPPPPPPPPPAGGPPPPPPPPAFALNSDTIKGAKSALSGAKEHTPSEKALAKGAHVINDSTIGNAKAALTASKDRKESAKVITARARAEQALKDDMSFVQEMNKKRAEAKAKLGDDVDVATLMGLKKTGMAAYHDKKNADQVGGKPKYVDVDDESPDNVLGYINKNMKDRRLNMKVDDSDNSDDADVDNDDNWGDDDDYKHPDPNEPKQLIGAAIKDGTTPKPTKPKQMPAEDELALAIKTKNEAQKAATGAIPKSSKPPAPVPKNTSKPTFNDLTDAINNIDRLQKARPVSQKPIVSEPGRVDFRAGLRKVPDNEKAKLGIGSAETEKPKEAKKPIVKTKEKVTDNKMLDIVDKALLQIKDNEAKTKEKVPDNKLLEIVDKALSKTKDDEAANMSSSSPLIIAPNTSNTLLGNINDAVEEEVEPSSSSLSWLNRK</sequence>
<accession>A0AAE8Y4Y4</accession>
<proteinExistence type="predicted"/>
<feature type="compositionally biased region" description="Polar residues" evidence="1">
    <location>
        <begin position="1228"/>
        <end position="1241"/>
    </location>
</feature>
<evidence type="ECO:0000256" key="1">
    <source>
        <dbReference type="SAM" id="MobiDB-lite"/>
    </source>
</evidence>
<organism evidence="2 3">
    <name type="scientific">Crangon crangon nudivirus</name>
    <dbReference type="NCBI Taxonomy" id="2880838"/>
    <lineage>
        <taxon>Viruses</taxon>
        <taxon>Viruses incertae sedis</taxon>
        <taxon>Naldaviricetes</taxon>
        <taxon>Lefavirales</taxon>
        <taxon>Nudiviridae</taxon>
        <taxon>Gammanudivirus</taxon>
        <taxon>Gammanudivirus cracrangonis</taxon>
    </lineage>
</organism>
<feature type="compositionally biased region" description="Basic and acidic residues" evidence="1">
    <location>
        <begin position="1000"/>
        <end position="1012"/>
    </location>
</feature>
<feature type="compositionally biased region" description="Low complexity" evidence="1">
    <location>
        <begin position="432"/>
        <end position="450"/>
    </location>
</feature>
<reference evidence="2" key="1">
    <citation type="journal article" date="2021" name="Viruses">
        <title>Identification and Full Characterisation of Two Novel Crustacean Infecting Members of the Family Nudiviridae Provides Support for Two Subfamilies.</title>
        <authorList>
            <person name="Bateman K.S."/>
            <person name="Kerr R."/>
            <person name="Stentiford G.D."/>
            <person name="Bean T.P."/>
            <person name="Hooper C."/>
            <person name="Van Eynde B."/>
            <person name="Delbare D."/>
            <person name="Bojko J."/>
            <person name="Christiaens O."/>
            <person name="Taning C.N.T."/>
            <person name="Smagghe G."/>
            <person name="van Oers M.M."/>
            <person name="van Aerle R."/>
        </authorList>
    </citation>
    <scope>NUCLEOTIDE SEQUENCE</scope>
    <source>
        <strain evidence="2">AN1</strain>
    </source>
</reference>
<feature type="region of interest" description="Disordered" evidence="1">
    <location>
        <begin position="1221"/>
        <end position="1241"/>
    </location>
</feature>
<feature type="region of interest" description="Disordered" evidence="1">
    <location>
        <begin position="729"/>
        <end position="883"/>
    </location>
</feature>
<feature type="compositionally biased region" description="Basic and acidic residues" evidence="1">
    <location>
        <begin position="582"/>
        <end position="595"/>
    </location>
</feature>
<feature type="compositionally biased region" description="Polar residues" evidence="1">
    <location>
        <begin position="486"/>
        <end position="499"/>
    </location>
</feature>
<feature type="region of interest" description="Disordered" evidence="1">
    <location>
        <begin position="970"/>
        <end position="1109"/>
    </location>
</feature>
<evidence type="ECO:0000313" key="2">
    <source>
        <dbReference type="EMBL" id="UBZ25555.1"/>
    </source>
</evidence>
<feature type="region of interest" description="Disordered" evidence="1">
    <location>
        <begin position="432"/>
        <end position="530"/>
    </location>
</feature>
<feature type="compositionally biased region" description="Acidic residues" evidence="1">
    <location>
        <begin position="1013"/>
        <end position="1031"/>
    </location>
</feature>
<feature type="region of interest" description="Disordered" evidence="1">
    <location>
        <begin position="582"/>
        <end position="706"/>
    </location>
</feature>
<feature type="compositionally biased region" description="Basic and acidic residues" evidence="1">
    <location>
        <begin position="874"/>
        <end position="883"/>
    </location>
</feature>